<keyword evidence="6" id="KW-0805">Transcription regulation</keyword>
<evidence type="ECO:0000256" key="11">
    <source>
        <dbReference type="SAM" id="MobiDB-lite"/>
    </source>
</evidence>
<dbReference type="GO" id="GO:0000981">
    <property type="term" value="F:DNA-binding transcription factor activity, RNA polymerase II-specific"/>
    <property type="evidence" value="ECO:0007669"/>
    <property type="project" value="TreeGrafter"/>
</dbReference>
<name>A0A9D4SB27_DREPO</name>
<accession>A0A9D4SB27</accession>
<keyword evidence="14" id="KW-1185">Reference proteome</keyword>
<reference evidence="13" key="2">
    <citation type="submission" date="2020-11" db="EMBL/GenBank/DDBJ databases">
        <authorList>
            <person name="McCartney M.A."/>
            <person name="Auch B."/>
            <person name="Kono T."/>
            <person name="Mallez S."/>
            <person name="Becker A."/>
            <person name="Gohl D.M."/>
            <person name="Silverstein K.A.T."/>
            <person name="Koren S."/>
            <person name="Bechman K.B."/>
            <person name="Herman A."/>
            <person name="Abrahante J.E."/>
            <person name="Garbe J."/>
        </authorList>
    </citation>
    <scope>NUCLEOTIDE SEQUENCE</scope>
    <source>
        <strain evidence="13">Duluth1</strain>
        <tissue evidence="13">Whole animal</tissue>
    </source>
</reference>
<feature type="compositionally biased region" description="Polar residues" evidence="11">
    <location>
        <begin position="196"/>
        <end position="205"/>
    </location>
</feature>
<evidence type="ECO:0000256" key="6">
    <source>
        <dbReference type="ARBA" id="ARBA00023015"/>
    </source>
</evidence>
<proteinExistence type="predicted"/>
<dbReference type="PANTHER" id="PTHR46105">
    <property type="entry name" value="AGAP004733-PA"/>
    <property type="match status" value="1"/>
</dbReference>
<evidence type="ECO:0000256" key="3">
    <source>
        <dbReference type="ARBA" id="ARBA00022737"/>
    </source>
</evidence>
<comment type="caution">
    <text evidence="13">The sequence shown here is derived from an EMBL/GenBank/DDBJ whole genome shotgun (WGS) entry which is preliminary data.</text>
</comment>
<feature type="compositionally biased region" description="Basic and acidic residues" evidence="11">
    <location>
        <begin position="206"/>
        <end position="226"/>
    </location>
</feature>
<evidence type="ECO:0000256" key="9">
    <source>
        <dbReference type="ARBA" id="ARBA00023242"/>
    </source>
</evidence>
<feature type="domain" description="C2H2-type" evidence="12">
    <location>
        <begin position="307"/>
        <end position="334"/>
    </location>
</feature>
<dbReference type="PROSITE" id="PS00028">
    <property type="entry name" value="ZINC_FINGER_C2H2_1"/>
    <property type="match status" value="2"/>
</dbReference>
<dbReference type="GO" id="GO:0005634">
    <property type="term" value="C:nucleus"/>
    <property type="evidence" value="ECO:0007669"/>
    <property type="project" value="UniProtKB-SubCell"/>
</dbReference>
<dbReference type="InterPro" id="IPR036236">
    <property type="entry name" value="Znf_C2H2_sf"/>
</dbReference>
<organism evidence="13 14">
    <name type="scientific">Dreissena polymorpha</name>
    <name type="common">Zebra mussel</name>
    <name type="synonym">Mytilus polymorpha</name>
    <dbReference type="NCBI Taxonomy" id="45954"/>
    <lineage>
        <taxon>Eukaryota</taxon>
        <taxon>Metazoa</taxon>
        <taxon>Spiralia</taxon>
        <taxon>Lophotrochozoa</taxon>
        <taxon>Mollusca</taxon>
        <taxon>Bivalvia</taxon>
        <taxon>Autobranchia</taxon>
        <taxon>Heteroconchia</taxon>
        <taxon>Euheterodonta</taxon>
        <taxon>Imparidentia</taxon>
        <taxon>Neoheterodontei</taxon>
        <taxon>Myida</taxon>
        <taxon>Dreissenoidea</taxon>
        <taxon>Dreissenidae</taxon>
        <taxon>Dreissena</taxon>
    </lineage>
</organism>
<dbReference type="GO" id="GO:0000978">
    <property type="term" value="F:RNA polymerase II cis-regulatory region sequence-specific DNA binding"/>
    <property type="evidence" value="ECO:0007669"/>
    <property type="project" value="TreeGrafter"/>
</dbReference>
<keyword evidence="8" id="KW-0804">Transcription</keyword>
<evidence type="ECO:0000259" key="12">
    <source>
        <dbReference type="PROSITE" id="PS50157"/>
    </source>
</evidence>
<dbReference type="InterPro" id="IPR050457">
    <property type="entry name" value="ZnFinger_BTB_dom_contain"/>
</dbReference>
<feature type="compositionally biased region" description="Polar residues" evidence="11">
    <location>
        <begin position="257"/>
        <end position="268"/>
    </location>
</feature>
<keyword evidence="4 10" id="KW-0863">Zinc-finger</keyword>
<sequence length="381" mass="42204">MACIDMDVIRDLPGYKVILKAVLKAQIQQLIDQLAACTDEESVILTASVSDGSLSHLGSESGKSFLQENDDVKSKFLGYCLKRFHVKAQQEREQPLPSYGLVHQSRQTHHHVGATRANTHTFQRHQPYPSNRKAFKSASDSPVVPLAIVANTARYAKETKSSVLATEGTKLDEDGATVSLNSEKQSDANESHFPDSDTQSNNTTKVDGHLVKEDKPANEEGDKDDNLMGVSVNIESGVDSKQDSDWDPDESMDLAQYSTEASGSSPGQTMEDPMSHHNAASTNTDEVEFKILTGTQTSKGPRACEQHVCDVCSKSFTFATNLIRHKHLHSNQKTLSCRYCEYMCTRKDHMKLHIQSMHKDQNDPGDLPVDSRQETQKSPQQ</sequence>
<protein>
    <recommendedName>
        <fullName evidence="12">C2H2-type domain-containing protein</fullName>
    </recommendedName>
</protein>
<evidence type="ECO:0000256" key="5">
    <source>
        <dbReference type="ARBA" id="ARBA00022833"/>
    </source>
</evidence>
<dbReference type="Gene3D" id="3.30.160.60">
    <property type="entry name" value="Classic Zinc Finger"/>
    <property type="match status" value="1"/>
</dbReference>
<evidence type="ECO:0000256" key="2">
    <source>
        <dbReference type="ARBA" id="ARBA00022723"/>
    </source>
</evidence>
<dbReference type="EMBL" id="JAIWYP010000001">
    <property type="protein sequence ID" value="KAH3897255.1"/>
    <property type="molecule type" value="Genomic_DNA"/>
</dbReference>
<keyword evidence="7" id="KW-0238">DNA-binding</keyword>
<dbReference type="SUPFAM" id="SSF57667">
    <property type="entry name" value="beta-beta-alpha zinc fingers"/>
    <property type="match status" value="1"/>
</dbReference>
<keyword evidence="3" id="KW-0677">Repeat</keyword>
<keyword evidence="9" id="KW-0539">Nucleus</keyword>
<comment type="subcellular location">
    <subcellularLocation>
        <location evidence="1">Nucleus</location>
    </subcellularLocation>
</comment>
<evidence type="ECO:0000256" key="8">
    <source>
        <dbReference type="ARBA" id="ARBA00023163"/>
    </source>
</evidence>
<dbReference type="SMART" id="SM00355">
    <property type="entry name" value="ZnF_C2H2"/>
    <property type="match status" value="2"/>
</dbReference>
<feature type="region of interest" description="Disordered" evidence="11">
    <location>
        <begin position="183"/>
        <end position="228"/>
    </location>
</feature>
<keyword evidence="5" id="KW-0862">Zinc</keyword>
<evidence type="ECO:0000256" key="10">
    <source>
        <dbReference type="PROSITE-ProRule" id="PRU00042"/>
    </source>
</evidence>
<dbReference type="PROSITE" id="PS50157">
    <property type="entry name" value="ZINC_FINGER_C2H2_2"/>
    <property type="match status" value="1"/>
</dbReference>
<dbReference type="OrthoDB" id="654211at2759"/>
<dbReference type="Proteomes" id="UP000828390">
    <property type="component" value="Unassembled WGS sequence"/>
</dbReference>
<feature type="region of interest" description="Disordered" evidence="11">
    <location>
        <begin position="257"/>
        <end position="279"/>
    </location>
</feature>
<evidence type="ECO:0000313" key="14">
    <source>
        <dbReference type="Proteomes" id="UP000828390"/>
    </source>
</evidence>
<dbReference type="GO" id="GO:0008270">
    <property type="term" value="F:zinc ion binding"/>
    <property type="evidence" value="ECO:0007669"/>
    <property type="project" value="UniProtKB-KW"/>
</dbReference>
<dbReference type="InterPro" id="IPR013087">
    <property type="entry name" value="Znf_C2H2_type"/>
</dbReference>
<evidence type="ECO:0000256" key="7">
    <source>
        <dbReference type="ARBA" id="ARBA00023125"/>
    </source>
</evidence>
<evidence type="ECO:0000256" key="1">
    <source>
        <dbReference type="ARBA" id="ARBA00004123"/>
    </source>
</evidence>
<evidence type="ECO:0000313" key="13">
    <source>
        <dbReference type="EMBL" id="KAH3897255.1"/>
    </source>
</evidence>
<dbReference type="AlphaFoldDB" id="A0A9D4SB27"/>
<keyword evidence="2" id="KW-0479">Metal-binding</keyword>
<evidence type="ECO:0000256" key="4">
    <source>
        <dbReference type="ARBA" id="ARBA00022771"/>
    </source>
</evidence>
<feature type="region of interest" description="Disordered" evidence="11">
    <location>
        <begin position="358"/>
        <end position="381"/>
    </location>
</feature>
<gene>
    <name evidence="13" type="ORF">DPMN_021442</name>
</gene>
<reference evidence="13" key="1">
    <citation type="journal article" date="2019" name="bioRxiv">
        <title>The Genome of the Zebra Mussel, Dreissena polymorpha: A Resource for Invasive Species Research.</title>
        <authorList>
            <person name="McCartney M.A."/>
            <person name="Auch B."/>
            <person name="Kono T."/>
            <person name="Mallez S."/>
            <person name="Zhang Y."/>
            <person name="Obille A."/>
            <person name="Becker A."/>
            <person name="Abrahante J.E."/>
            <person name="Garbe J."/>
            <person name="Badalamenti J.P."/>
            <person name="Herman A."/>
            <person name="Mangelson H."/>
            <person name="Liachko I."/>
            <person name="Sullivan S."/>
            <person name="Sone E.D."/>
            <person name="Koren S."/>
            <person name="Silverstein K.A.T."/>
            <person name="Beckman K.B."/>
            <person name="Gohl D.M."/>
        </authorList>
    </citation>
    <scope>NUCLEOTIDE SEQUENCE</scope>
    <source>
        <strain evidence="13">Duluth1</strain>
        <tissue evidence="13">Whole animal</tissue>
    </source>
</reference>
<feature type="compositionally biased region" description="Basic and acidic residues" evidence="11">
    <location>
        <begin position="184"/>
        <end position="195"/>
    </location>
</feature>
<dbReference type="PANTHER" id="PTHR46105:SF5">
    <property type="entry name" value="ZINC FINGER AND BTB DOMAIN-CONTAINING PROTEIN 44 ISOFORM X1"/>
    <property type="match status" value="1"/>
</dbReference>
<feature type="region of interest" description="Disordered" evidence="11">
    <location>
        <begin position="119"/>
        <end position="140"/>
    </location>
</feature>